<feature type="compositionally biased region" description="Basic and acidic residues" evidence="1">
    <location>
        <begin position="46"/>
        <end position="57"/>
    </location>
</feature>
<sequence length="121" mass="12537">MQGAPNARIPEGPAAMPPPSPIFLRVLRIFHGCHTAAVAAPASTAKSDHARPQESPERIAGAGSTPIGSASQRYVSRQSTQCPCTMGIQLAGNCSKQAKGGMPRMASNVRWGSDSEQVGAL</sequence>
<protein>
    <submittedName>
        <fullName evidence="2">Uncharacterized protein</fullName>
    </submittedName>
</protein>
<organism evidence="2 3">
    <name type="scientific">Aureliella helgolandensis</name>
    <dbReference type="NCBI Taxonomy" id="2527968"/>
    <lineage>
        <taxon>Bacteria</taxon>
        <taxon>Pseudomonadati</taxon>
        <taxon>Planctomycetota</taxon>
        <taxon>Planctomycetia</taxon>
        <taxon>Pirellulales</taxon>
        <taxon>Pirellulaceae</taxon>
        <taxon>Aureliella</taxon>
    </lineage>
</organism>
<dbReference type="AlphaFoldDB" id="A0A518G1H4"/>
<name>A0A518G1H4_9BACT</name>
<dbReference type="KEGG" id="ahel:Q31a_07360"/>
<dbReference type="Proteomes" id="UP000318017">
    <property type="component" value="Chromosome"/>
</dbReference>
<gene>
    <name evidence="2" type="ORF">Q31a_07360</name>
</gene>
<reference evidence="2 3" key="1">
    <citation type="submission" date="2019-02" db="EMBL/GenBank/DDBJ databases">
        <title>Deep-cultivation of Planctomycetes and their phenomic and genomic characterization uncovers novel biology.</title>
        <authorList>
            <person name="Wiegand S."/>
            <person name="Jogler M."/>
            <person name="Boedeker C."/>
            <person name="Pinto D."/>
            <person name="Vollmers J."/>
            <person name="Rivas-Marin E."/>
            <person name="Kohn T."/>
            <person name="Peeters S.H."/>
            <person name="Heuer A."/>
            <person name="Rast P."/>
            <person name="Oberbeckmann S."/>
            <person name="Bunk B."/>
            <person name="Jeske O."/>
            <person name="Meyerdierks A."/>
            <person name="Storesund J.E."/>
            <person name="Kallscheuer N."/>
            <person name="Luecker S."/>
            <person name="Lage O.M."/>
            <person name="Pohl T."/>
            <person name="Merkel B.J."/>
            <person name="Hornburger P."/>
            <person name="Mueller R.-W."/>
            <person name="Bruemmer F."/>
            <person name="Labrenz M."/>
            <person name="Spormann A.M."/>
            <person name="Op den Camp H."/>
            <person name="Overmann J."/>
            <person name="Amann R."/>
            <person name="Jetten M.S.M."/>
            <person name="Mascher T."/>
            <person name="Medema M.H."/>
            <person name="Devos D.P."/>
            <person name="Kaster A.-K."/>
            <person name="Ovreas L."/>
            <person name="Rohde M."/>
            <person name="Galperin M.Y."/>
            <person name="Jogler C."/>
        </authorList>
    </citation>
    <scope>NUCLEOTIDE SEQUENCE [LARGE SCALE GENOMIC DNA]</scope>
    <source>
        <strain evidence="2 3">Q31a</strain>
    </source>
</reference>
<feature type="region of interest" description="Disordered" evidence="1">
    <location>
        <begin position="40"/>
        <end position="74"/>
    </location>
</feature>
<evidence type="ECO:0000256" key="1">
    <source>
        <dbReference type="SAM" id="MobiDB-lite"/>
    </source>
</evidence>
<feature type="region of interest" description="Disordered" evidence="1">
    <location>
        <begin position="96"/>
        <end position="121"/>
    </location>
</feature>
<evidence type="ECO:0000313" key="3">
    <source>
        <dbReference type="Proteomes" id="UP000318017"/>
    </source>
</evidence>
<keyword evidence="3" id="KW-1185">Reference proteome</keyword>
<proteinExistence type="predicted"/>
<feature type="region of interest" description="Disordered" evidence="1">
    <location>
        <begin position="1"/>
        <end position="20"/>
    </location>
</feature>
<accession>A0A518G1H4</accession>
<evidence type="ECO:0000313" key="2">
    <source>
        <dbReference type="EMBL" id="QDV22451.1"/>
    </source>
</evidence>
<dbReference type="EMBL" id="CP036298">
    <property type="protein sequence ID" value="QDV22451.1"/>
    <property type="molecule type" value="Genomic_DNA"/>
</dbReference>